<keyword evidence="8" id="KW-1185">Reference proteome</keyword>
<evidence type="ECO:0000256" key="3">
    <source>
        <dbReference type="ARBA" id="ARBA00022692"/>
    </source>
</evidence>
<proteinExistence type="predicted"/>
<dbReference type="Proteomes" id="UP001151088">
    <property type="component" value="Unassembled WGS sequence"/>
</dbReference>
<gene>
    <name evidence="7" type="ORF">NVS89_13555</name>
</gene>
<keyword evidence="2" id="KW-1003">Cell membrane</keyword>
<feature type="transmembrane region" description="Helical" evidence="6">
    <location>
        <begin position="401"/>
        <end position="423"/>
    </location>
</feature>
<evidence type="ECO:0000256" key="6">
    <source>
        <dbReference type="SAM" id="Phobius"/>
    </source>
</evidence>
<feature type="transmembrane region" description="Helical" evidence="6">
    <location>
        <begin position="49"/>
        <end position="70"/>
    </location>
</feature>
<feature type="transmembrane region" description="Helical" evidence="6">
    <location>
        <begin position="91"/>
        <end position="117"/>
    </location>
</feature>
<evidence type="ECO:0000313" key="8">
    <source>
        <dbReference type="Proteomes" id="UP001151088"/>
    </source>
</evidence>
<sequence>MKLPHPSELRRHVATYGAYAGALMVRGTELIGKLCLYMLAARLLGAHEAGLFFLCLTWVGLAATAGRAGFEKAAVRHIAGELAFGHARAARAAMLTGGACVVAGGLAATLVTLAVAGPASIMIFGEPGLYHPLLIAAAAILPQALCFFAAHVLFGLDRGVAGQFVQNASWPVFILLAMLAGVHSLAGILSALALANLASALIGLALILRTPLAASPAVPQAQAEKLPGLWRTALPLGMVEIVQVSITAIPVLLLAAFASPTEVGAFSVANRLSQLIWVVIIAIGSIAAPRFAALHRRQDWPALRAQNRRARLLVALTGLPPIALMMLFAGTILHLVGPGYEIAAAALVVMCAGQLVNCLLPCQDVMLAMTGHGGVLRWLNLGQLATCAVAGVLLVPAFGMMGAAVLSALVIAQGALGTTLMVARRMPQVI</sequence>
<dbReference type="PANTHER" id="PTHR30250">
    <property type="entry name" value="PST FAMILY PREDICTED COLANIC ACID TRANSPORTER"/>
    <property type="match status" value="1"/>
</dbReference>
<feature type="transmembrane region" description="Helical" evidence="6">
    <location>
        <begin position="342"/>
        <end position="362"/>
    </location>
</feature>
<protein>
    <submittedName>
        <fullName evidence="7">Oligosaccharide flippase family protein</fullName>
    </submittedName>
</protein>
<evidence type="ECO:0000256" key="4">
    <source>
        <dbReference type="ARBA" id="ARBA00022989"/>
    </source>
</evidence>
<feature type="transmembrane region" description="Helical" evidence="6">
    <location>
        <begin position="129"/>
        <end position="156"/>
    </location>
</feature>
<evidence type="ECO:0000313" key="7">
    <source>
        <dbReference type="EMBL" id="MCS0496124.1"/>
    </source>
</evidence>
<feature type="transmembrane region" description="Helical" evidence="6">
    <location>
        <begin position="233"/>
        <end position="255"/>
    </location>
</feature>
<comment type="caution">
    <text evidence="7">The sequence shown here is derived from an EMBL/GenBank/DDBJ whole genome shotgun (WGS) entry which is preliminary data.</text>
</comment>
<comment type="subcellular location">
    <subcellularLocation>
        <location evidence="1">Cell membrane</location>
        <topology evidence="1">Multi-pass membrane protein</topology>
    </subcellularLocation>
</comment>
<feature type="transmembrane region" description="Helical" evidence="6">
    <location>
        <begin position="275"/>
        <end position="292"/>
    </location>
</feature>
<dbReference type="RefSeq" id="WP_258733279.1">
    <property type="nucleotide sequence ID" value="NZ_JANTHZ010000005.1"/>
</dbReference>
<evidence type="ECO:0000256" key="5">
    <source>
        <dbReference type="ARBA" id="ARBA00023136"/>
    </source>
</evidence>
<dbReference type="EMBL" id="JANTHZ010000005">
    <property type="protein sequence ID" value="MCS0496124.1"/>
    <property type="molecule type" value="Genomic_DNA"/>
</dbReference>
<organism evidence="7 8">
    <name type="scientific">Ancylobacter mangrovi</name>
    <dbReference type="NCBI Taxonomy" id="2972472"/>
    <lineage>
        <taxon>Bacteria</taxon>
        <taxon>Pseudomonadati</taxon>
        <taxon>Pseudomonadota</taxon>
        <taxon>Alphaproteobacteria</taxon>
        <taxon>Hyphomicrobiales</taxon>
        <taxon>Xanthobacteraceae</taxon>
        <taxon>Ancylobacter</taxon>
    </lineage>
</organism>
<feature type="transmembrane region" description="Helical" evidence="6">
    <location>
        <begin position="312"/>
        <end position="336"/>
    </location>
</feature>
<feature type="transmembrane region" description="Helical" evidence="6">
    <location>
        <begin position="168"/>
        <end position="186"/>
    </location>
</feature>
<dbReference type="Pfam" id="PF01943">
    <property type="entry name" value="Polysacc_synt"/>
    <property type="match status" value="1"/>
</dbReference>
<keyword evidence="3 6" id="KW-0812">Transmembrane</keyword>
<evidence type="ECO:0000256" key="2">
    <source>
        <dbReference type="ARBA" id="ARBA00022475"/>
    </source>
</evidence>
<dbReference type="InterPro" id="IPR050833">
    <property type="entry name" value="Poly_Biosynth_Transport"/>
</dbReference>
<feature type="transmembrane region" description="Helical" evidence="6">
    <location>
        <begin position="192"/>
        <end position="212"/>
    </location>
</feature>
<accession>A0A9X2PCD8</accession>
<reference evidence="7" key="1">
    <citation type="submission" date="2022-08" db="EMBL/GenBank/DDBJ databases">
        <authorList>
            <person name="Li F."/>
        </authorList>
    </citation>
    <scope>NUCLEOTIDE SEQUENCE</scope>
    <source>
        <strain evidence="7">MQZ15Z-1</strain>
    </source>
</reference>
<dbReference type="PANTHER" id="PTHR30250:SF11">
    <property type="entry name" value="O-ANTIGEN TRANSPORTER-RELATED"/>
    <property type="match status" value="1"/>
</dbReference>
<dbReference type="InterPro" id="IPR002797">
    <property type="entry name" value="Polysacc_synth"/>
</dbReference>
<evidence type="ECO:0000256" key="1">
    <source>
        <dbReference type="ARBA" id="ARBA00004651"/>
    </source>
</evidence>
<feature type="transmembrane region" description="Helical" evidence="6">
    <location>
        <begin position="374"/>
        <end position="395"/>
    </location>
</feature>
<keyword evidence="5 6" id="KW-0472">Membrane</keyword>
<dbReference type="AlphaFoldDB" id="A0A9X2PCD8"/>
<dbReference type="GO" id="GO:0005886">
    <property type="term" value="C:plasma membrane"/>
    <property type="evidence" value="ECO:0007669"/>
    <property type="project" value="UniProtKB-SubCell"/>
</dbReference>
<keyword evidence="4 6" id="KW-1133">Transmembrane helix</keyword>
<name>A0A9X2PCD8_9HYPH</name>